<proteinExistence type="predicted"/>
<gene>
    <name evidence="2" type="ORF">F5X68DRAFT_272777</name>
</gene>
<protein>
    <submittedName>
        <fullName evidence="2">Uncharacterized protein</fullName>
    </submittedName>
</protein>
<feature type="region of interest" description="Disordered" evidence="1">
    <location>
        <begin position="1"/>
        <end position="37"/>
    </location>
</feature>
<sequence length="128" mass="14090">MSSNDHINKQRLNDDDVIHQSAAEKDPNYDQELMRRGAPQDFLITKTRVVKSIPEQKEKKPNGKLKSFFGKFKSPALRRYEEAPKVEGKTYHTNEKGEIIETTTTKAAGRPGWAAGTVGMGDGSAGGG</sequence>
<evidence type="ECO:0000313" key="2">
    <source>
        <dbReference type="EMBL" id="KAH6695414.1"/>
    </source>
</evidence>
<dbReference type="OrthoDB" id="10412105at2759"/>
<accession>A0A9P8VJ01</accession>
<evidence type="ECO:0000256" key="1">
    <source>
        <dbReference type="SAM" id="MobiDB-lite"/>
    </source>
</evidence>
<name>A0A9P8VJ01_9PEZI</name>
<feature type="compositionally biased region" description="Gly residues" evidence="1">
    <location>
        <begin position="118"/>
        <end position="128"/>
    </location>
</feature>
<feature type="region of interest" description="Disordered" evidence="1">
    <location>
        <begin position="84"/>
        <end position="128"/>
    </location>
</feature>
<organism evidence="2 3">
    <name type="scientific">Plectosphaerella plurivora</name>
    <dbReference type="NCBI Taxonomy" id="936078"/>
    <lineage>
        <taxon>Eukaryota</taxon>
        <taxon>Fungi</taxon>
        <taxon>Dikarya</taxon>
        <taxon>Ascomycota</taxon>
        <taxon>Pezizomycotina</taxon>
        <taxon>Sordariomycetes</taxon>
        <taxon>Hypocreomycetidae</taxon>
        <taxon>Glomerellales</taxon>
        <taxon>Plectosphaerellaceae</taxon>
        <taxon>Plectosphaerella</taxon>
    </lineage>
</organism>
<evidence type="ECO:0000313" key="3">
    <source>
        <dbReference type="Proteomes" id="UP000770015"/>
    </source>
</evidence>
<feature type="compositionally biased region" description="Basic and acidic residues" evidence="1">
    <location>
        <begin position="84"/>
        <end position="99"/>
    </location>
</feature>
<comment type="caution">
    <text evidence="2">The sequence shown here is derived from an EMBL/GenBank/DDBJ whole genome shotgun (WGS) entry which is preliminary data.</text>
</comment>
<feature type="compositionally biased region" description="Low complexity" evidence="1">
    <location>
        <begin position="100"/>
        <end position="109"/>
    </location>
</feature>
<dbReference type="AlphaFoldDB" id="A0A9P8VJ01"/>
<dbReference type="Proteomes" id="UP000770015">
    <property type="component" value="Unassembled WGS sequence"/>
</dbReference>
<reference evidence="2" key="1">
    <citation type="journal article" date="2021" name="Nat. Commun.">
        <title>Genetic determinants of endophytism in the Arabidopsis root mycobiome.</title>
        <authorList>
            <person name="Mesny F."/>
            <person name="Miyauchi S."/>
            <person name="Thiergart T."/>
            <person name="Pickel B."/>
            <person name="Atanasova L."/>
            <person name="Karlsson M."/>
            <person name="Huettel B."/>
            <person name="Barry K.W."/>
            <person name="Haridas S."/>
            <person name="Chen C."/>
            <person name="Bauer D."/>
            <person name="Andreopoulos W."/>
            <person name="Pangilinan J."/>
            <person name="LaButti K."/>
            <person name="Riley R."/>
            <person name="Lipzen A."/>
            <person name="Clum A."/>
            <person name="Drula E."/>
            <person name="Henrissat B."/>
            <person name="Kohler A."/>
            <person name="Grigoriev I.V."/>
            <person name="Martin F.M."/>
            <person name="Hacquard S."/>
        </authorList>
    </citation>
    <scope>NUCLEOTIDE SEQUENCE</scope>
    <source>
        <strain evidence="2">MPI-SDFR-AT-0117</strain>
    </source>
</reference>
<keyword evidence="3" id="KW-1185">Reference proteome</keyword>
<feature type="compositionally biased region" description="Basic and acidic residues" evidence="1">
    <location>
        <begin position="1"/>
        <end position="35"/>
    </location>
</feature>
<dbReference type="EMBL" id="JAGSXJ010000002">
    <property type="protein sequence ID" value="KAH6695414.1"/>
    <property type="molecule type" value="Genomic_DNA"/>
</dbReference>